<dbReference type="SUPFAM" id="SSF117074">
    <property type="entry name" value="Hypothetical protein PA1324"/>
    <property type="match status" value="1"/>
</dbReference>
<feature type="region of interest" description="Disordered" evidence="4">
    <location>
        <begin position="522"/>
        <end position="546"/>
    </location>
</feature>
<reference evidence="8" key="2">
    <citation type="submission" date="2023-07" db="EMBL/GenBank/DDBJ databases">
        <authorList>
            <person name="Jung D.-H."/>
        </authorList>
    </citation>
    <scope>NUCLEOTIDE SEQUENCE [LARGE SCALE GENOMIC DNA]</scope>
    <source>
        <strain evidence="8">JA-25</strain>
    </source>
</reference>
<dbReference type="Proteomes" id="UP000606008">
    <property type="component" value="Unassembled WGS sequence"/>
</dbReference>
<evidence type="ECO:0000256" key="3">
    <source>
        <dbReference type="ARBA" id="ARBA00022729"/>
    </source>
</evidence>
<keyword evidence="2" id="KW-0964">Secreted</keyword>
<evidence type="ECO:0000256" key="2">
    <source>
        <dbReference type="ARBA" id="ARBA00022525"/>
    </source>
</evidence>
<evidence type="ECO:0000259" key="6">
    <source>
        <dbReference type="Pfam" id="PF17210"/>
    </source>
</evidence>
<accession>A0ABX0QI24</accession>
<evidence type="ECO:0000313" key="7">
    <source>
        <dbReference type="EMBL" id="NID11697.1"/>
    </source>
</evidence>
<organism evidence="7 8">
    <name type="scientific">Fibrivirga algicola</name>
    <dbReference type="NCBI Taxonomy" id="2950420"/>
    <lineage>
        <taxon>Bacteria</taxon>
        <taxon>Pseudomonadati</taxon>
        <taxon>Bacteroidota</taxon>
        <taxon>Cytophagia</taxon>
        <taxon>Cytophagales</taxon>
        <taxon>Spirosomataceae</taxon>
        <taxon>Fibrivirga</taxon>
    </lineage>
</organism>
<dbReference type="Pfam" id="PF17210">
    <property type="entry name" value="SdrD_B"/>
    <property type="match status" value="1"/>
</dbReference>
<reference evidence="8" key="1">
    <citation type="submission" date="2019-09" db="EMBL/GenBank/DDBJ databases">
        <authorList>
            <person name="Jung D.-H."/>
        </authorList>
    </citation>
    <scope>NUCLEOTIDE SEQUENCE [LARGE SCALE GENOMIC DNA]</scope>
    <source>
        <strain evidence="8">JA-25</strain>
    </source>
</reference>
<dbReference type="Gene3D" id="2.60.40.10">
    <property type="entry name" value="Immunoglobulins"/>
    <property type="match status" value="3"/>
</dbReference>
<feature type="chain" id="PRO_5046521522" description="SD-repeat containing protein B domain-containing protein" evidence="5">
    <location>
        <begin position="28"/>
        <end position="1306"/>
    </location>
</feature>
<evidence type="ECO:0000313" key="8">
    <source>
        <dbReference type="Proteomes" id="UP000606008"/>
    </source>
</evidence>
<comment type="subcellular location">
    <subcellularLocation>
        <location evidence="1">Secreted</location>
    </subcellularLocation>
</comment>
<keyword evidence="8" id="KW-1185">Reference proteome</keyword>
<keyword evidence="3 5" id="KW-0732">Signal</keyword>
<feature type="region of interest" description="Disordered" evidence="4">
    <location>
        <begin position="263"/>
        <end position="284"/>
    </location>
</feature>
<evidence type="ECO:0000256" key="5">
    <source>
        <dbReference type="SAM" id="SignalP"/>
    </source>
</evidence>
<dbReference type="SUPFAM" id="SSF75011">
    <property type="entry name" value="3-carboxy-cis,cis-mucoante lactonizing enzyme"/>
    <property type="match status" value="1"/>
</dbReference>
<evidence type="ECO:0000256" key="1">
    <source>
        <dbReference type="ARBA" id="ARBA00004613"/>
    </source>
</evidence>
<protein>
    <recommendedName>
        <fullName evidence="6">SD-repeat containing protein B domain-containing protein</fullName>
    </recommendedName>
</protein>
<feature type="signal peptide" evidence="5">
    <location>
        <begin position="1"/>
        <end position="27"/>
    </location>
</feature>
<dbReference type="EMBL" id="WAEL01000005">
    <property type="protein sequence ID" value="NID11697.1"/>
    <property type="molecule type" value="Genomic_DNA"/>
</dbReference>
<gene>
    <name evidence="7" type="ORF">F7231_16105</name>
</gene>
<feature type="domain" description="SD-repeat containing protein B" evidence="6">
    <location>
        <begin position="665"/>
        <end position="721"/>
    </location>
</feature>
<name>A0ABX0QI24_9BACT</name>
<dbReference type="RefSeq" id="WP_166692651.1">
    <property type="nucleotide sequence ID" value="NZ_WAEL01000005.1"/>
</dbReference>
<evidence type="ECO:0000256" key="4">
    <source>
        <dbReference type="SAM" id="MobiDB-lite"/>
    </source>
</evidence>
<comment type="caution">
    <text evidence="7">The sequence shown here is derived from an EMBL/GenBank/DDBJ whole genome shotgun (WGS) entry which is preliminary data.</text>
</comment>
<dbReference type="InterPro" id="IPR033764">
    <property type="entry name" value="Sdr_B"/>
</dbReference>
<sequence>MKHIYPLFTLRLLTAAVLILYASAAHAQISGTVYRDIDASGSHTINLPVEPGVPNVTVNAYVNFSLSPISVTTNANGGYMFTAEQIPPQAKVRIEFASIEDGFFFGPVGLNSQTNLRFVTAPATEVNCGINYPTDYCQNGEVSIILPCFVNGNPLTTVNANGPVSPENQAANADVLVSFSVDASGLASGTNFPPVHLASAGELGAVWGIAYLRAERKVLSSATIKRHSGLGPLGTGGIYVTDLTTATSTPFVDFQADLGISTGADPHSGLNPDKTQPSADPGPMSVLGKSGLGGIDLSDDSKTLYVVNMLDRKLYGVFIDSPARKPSPADVKSWPIDQSGCPNGDFRPWAVYNYRKYVYVGGVCSGENRSSKIGQYNSATEALAATLPDTAGLKAIIMRLDPRQGDAATFQTVLSFPLTFQRGAADLTDNCAEFNYWLPWTNEFPLGCNSTGQFVMWPQPMVTDLAFDDNGDMVIGMLDRFGHLAGVQNHNPNGEGSYNGFTGGDILRASVLNPDRSAYKLESNGSVGGRTAGSNTIPGSGETMSPPYATTTGNFVVSGVGNNQGPGGGEFYFNDQWYFNVAGRVAHDETTNGSLMIRPGSNEVMTSVFDPITDVYQSGGVRIMSNLDGTVKRNYALYGFNTPGSFGKVSGLGDGKILCDLPPIEIGNRVWFDDNRNGVQDAYEPGVDGIALRLFDMSSGSAGIEVGSTTTANGGLYVFNNGNVPIGLQFNRNYQIRMDVGQLPALDLSATMPAGGSGRNGRRASTTRDYYLSPQAQGTAPGSVTRDSDASIIGSDAVISLTTGDFGQNNYNYDLAVYACPSITTELEALSVCADAATIPAIPVTGQNFALVDDLRFVYFTSPQSGTAMYEGGTVLATYTPGNPASDVTSLTGAAISTANATGAPIEYYVYGIVYPTPVNPDCRVSSLSKLTILPKPTISVTPTSATLTCSEPIATLAAQDPTPRTIYTWYSPSSSTGTENPTLTVSTPGVYTLTGSLDGCAGDVATATVIEDKGLGTVSVNNVTLTCSTTVATLTASVDGVPAAYPVFWTGPNDFTSTANPIAVDLAGTYTASITLPNGCTVASDPASGIVTQGDLTPPFLDAFGGIKFCPTCSVTLVAEASGVSFSWTGPNNFTSTEQYPVVQDEGQYTVTVTDLETGCTEFLDVVVERLTSDACPVLTTDTPSLTVCSGDQAPAVTVTSSSFGPAQQVQFVQFTSPQSGTAIYTGGTVLSTVTPDLNNRAVLLPAILSAQLASATTQPLYIYAIVTPAPATMENGSPECWPSALLTVTVSKPVCPPIGVTRLR</sequence>
<proteinExistence type="predicted"/>
<dbReference type="InterPro" id="IPR013783">
    <property type="entry name" value="Ig-like_fold"/>
</dbReference>